<keyword evidence="1" id="KW-0540">Nuclease</keyword>
<evidence type="ECO:0000256" key="2">
    <source>
        <dbReference type="ARBA" id="ARBA00022759"/>
    </source>
</evidence>
<comment type="caution">
    <text evidence="6">The sequence shown here is derived from an EMBL/GenBank/DDBJ whole genome shotgun (WGS) entry which is preliminary data.</text>
</comment>
<dbReference type="AlphaFoldDB" id="A0A0A5FZK3"/>
<dbReference type="InterPro" id="IPR002071">
    <property type="entry name" value="Thermonucl_AS"/>
</dbReference>
<feature type="region of interest" description="Disordered" evidence="4">
    <location>
        <begin position="189"/>
        <end position="215"/>
    </location>
</feature>
<organism evidence="6 7">
    <name type="scientific">Pontibacillus marinus BH030004 = DSM 16465</name>
    <dbReference type="NCBI Taxonomy" id="1385511"/>
    <lineage>
        <taxon>Bacteria</taxon>
        <taxon>Bacillati</taxon>
        <taxon>Bacillota</taxon>
        <taxon>Bacilli</taxon>
        <taxon>Bacillales</taxon>
        <taxon>Bacillaceae</taxon>
        <taxon>Pontibacillus</taxon>
    </lineage>
</organism>
<evidence type="ECO:0000256" key="4">
    <source>
        <dbReference type="SAM" id="MobiDB-lite"/>
    </source>
</evidence>
<dbReference type="GO" id="GO:0016787">
    <property type="term" value="F:hydrolase activity"/>
    <property type="evidence" value="ECO:0007669"/>
    <property type="project" value="UniProtKB-KW"/>
</dbReference>
<evidence type="ECO:0000313" key="6">
    <source>
        <dbReference type="EMBL" id="KGX84268.1"/>
    </source>
</evidence>
<dbReference type="PROSITE" id="PS51257">
    <property type="entry name" value="PROKAR_LIPOPROTEIN"/>
    <property type="match status" value="1"/>
</dbReference>
<gene>
    <name evidence="6" type="ORF">N783_18020</name>
</gene>
<keyword evidence="2" id="KW-0255">Endonuclease</keyword>
<dbReference type="Gene3D" id="2.40.50.90">
    <property type="match status" value="1"/>
</dbReference>
<dbReference type="SUPFAM" id="SSF50199">
    <property type="entry name" value="Staphylococcal nuclease"/>
    <property type="match status" value="1"/>
</dbReference>
<accession>A0A0A5FZK3</accession>
<evidence type="ECO:0000256" key="1">
    <source>
        <dbReference type="ARBA" id="ARBA00022722"/>
    </source>
</evidence>
<keyword evidence="3" id="KW-0378">Hydrolase</keyword>
<dbReference type="GO" id="GO:0003676">
    <property type="term" value="F:nucleic acid binding"/>
    <property type="evidence" value="ECO:0007669"/>
    <property type="project" value="InterPro"/>
</dbReference>
<dbReference type="eggNOG" id="COG1525">
    <property type="taxonomic scope" value="Bacteria"/>
</dbReference>
<proteinExistence type="predicted"/>
<evidence type="ECO:0000256" key="3">
    <source>
        <dbReference type="ARBA" id="ARBA00022801"/>
    </source>
</evidence>
<dbReference type="InterPro" id="IPR035437">
    <property type="entry name" value="SNase_OB-fold_sf"/>
</dbReference>
<dbReference type="PROSITE" id="PS01123">
    <property type="entry name" value="TNASE_1"/>
    <property type="match status" value="1"/>
</dbReference>
<evidence type="ECO:0000313" key="7">
    <source>
        <dbReference type="Proteomes" id="UP000030403"/>
    </source>
</evidence>
<dbReference type="Pfam" id="PF00565">
    <property type="entry name" value="SNase"/>
    <property type="match status" value="1"/>
</dbReference>
<dbReference type="STRING" id="1385511.GCA_000425225_03866"/>
<evidence type="ECO:0000259" key="5">
    <source>
        <dbReference type="PROSITE" id="PS50830"/>
    </source>
</evidence>
<dbReference type="GO" id="GO:0004519">
    <property type="term" value="F:endonuclease activity"/>
    <property type="evidence" value="ECO:0007669"/>
    <property type="project" value="UniProtKB-KW"/>
</dbReference>
<dbReference type="Proteomes" id="UP000030403">
    <property type="component" value="Unassembled WGS sequence"/>
</dbReference>
<reference evidence="6 7" key="1">
    <citation type="submission" date="2013-08" db="EMBL/GenBank/DDBJ databases">
        <authorList>
            <person name="Huang J."/>
            <person name="Wang G."/>
        </authorList>
    </citation>
    <scope>NUCLEOTIDE SEQUENCE [LARGE SCALE GENOMIC DNA]</scope>
    <source>
        <strain evidence="6 7">BH030004</strain>
    </source>
</reference>
<dbReference type="PANTHER" id="PTHR12302">
    <property type="entry name" value="EBNA2 BINDING PROTEIN P100"/>
    <property type="match status" value="1"/>
</dbReference>
<dbReference type="CDD" id="cd00175">
    <property type="entry name" value="SNc"/>
    <property type="match status" value="1"/>
</dbReference>
<feature type="domain" description="TNase-like" evidence="5">
    <location>
        <begin position="41"/>
        <end position="173"/>
    </location>
</feature>
<feature type="compositionally biased region" description="Basic and acidic residues" evidence="4">
    <location>
        <begin position="235"/>
        <end position="245"/>
    </location>
</feature>
<dbReference type="EMBL" id="AVPF01000061">
    <property type="protein sequence ID" value="KGX84268.1"/>
    <property type="molecule type" value="Genomic_DNA"/>
</dbReference>
<dbReference type="SMART" id="SM00318">
    <property type="entry name" value="SNc"/>
    <property type="match status" value="1"/>
</dbReference>
<keyword evidence="7" id="KW-1185">Reference proteome</keyword>
<dbReference type="InterPro" id="IPR008613">
    <property type="entry name" value="Excalibur_Ca-bd_domain"/>
</dbReference>
<dbReference type="InterPro" id="IPR016071">
    <property type="entry name" value="Staphylococal_nuclease_OB-fold"/>
</dbReference>
<name>A0A0A5FZK3_9BACI</name>
<dbReference type="PROSITE" id="PS50830">
    <property type="entry name" value="TNASE_3"/>
    <property type="match status" value="1"/>
</dbReference>
<dbReference type="Pfam" id="PF05901">
    <property type="entry name" value="Excalibur"/>
    <property type="match status" value="1"/>
</dbReference>
<sequence>MHAYKNIALILFSSIVILTGCTEVKQVSEQSQSKESTEQQSLIKAKVEKVVDGDTISVQMNGSEETVRMLLIDTPETKHPNKPVQPYGPEASQFAKEKLSGQQIKLEIGTTKRDKYDRILAYVYVNGEMYNKQVVQSGLARVAYVYPPNDKYVEELRKAEQDAKNNARGIWNEPDYVQEDGFHADAIQEKKKQPDSSQSNISLPYAPDGPDRDCGDFQKQIVAQAFFEAAGGPSEDPHRLDRDQDGVVCETLP</sequence>
<dbReference type="PANTHER" id="PTHR12302:SF3">
    <property type="entry name" value="SERINE_THREONINE-PROTEIN KINASE 31"/>
    <property type="match status" value="1"/>
</dbReference>
<dbReference type="RefSeq" id="WP_051255142.1">
    <property type="nucleotide sequence ID" value="NZ_AULJ01000060.1"/>
</dbReference>
<feature type="region of interest" description="Disordered" evidence="4">
    <location>
        <begin position="229"/>
        <end position="253"/>
    </location>
</feature>
<protein>
    <recommendedName>
        <fullName evidence="5">TNase-like domain-containing protein</fullName>
    </recommendedName>
</protein>
<dbReference type="OrthoDB" id="4376109at2"/>